<dbReference type="InterPro" id="IPR041704">
    <property type="entry name" value="CFLE_GH18"/>
</dbReference>
<name>A0A949X4H1_9CLOT</name>
<dbReference type="InterPro" id="IPR001223">
    <property type="entry name" value="Glyco_hydro18_cat"/>
</dbReference>
<gene>
    <name evidence="5" type="ORF">I6U48_26770</name>
</gene>
<dbReference type="RefSeq" id="WP_218323566.1">
    <property type="nucleotide sequence ID" value="NZ_JAEEGC010000180.1"/>
</dbReference>
<evidence type="ECO:0000259" key="4">
    <source>
        <dbReference type="PROSITE" id="PS51910"/>
    </source>
</evidence>
<dbReference type="InterPro" id="IPR007253">
    <property type="entry name" value="Cell_wall-bd_2"/>
</dbReference>
<dbReference type="InterPro" id="IPR011583">
    <property type="entry name" value="Chitinase_II/V-like_cat"/>
</dbReference>
<keyword evidence="1" id="KW-0378">Hydrolase</keyword>
<feature type="chain" id="PRO_5037545368" evidence="3">
    <location>
        <begin position="28"/>
        <end position="635"/>
    </location>
</feature>
<evidence type="ECO:0000313" key="6">
    <source>
        <dbReference type="Proteomes" id="UP000694308"/>
    </source>
</evidence>
<accession>A0A949X4H1</accession>
<evidence type="ECO:0000256" key="3">
    <source>
        <dbReference type="SAM" id="SignalP"/>
    </source>
</evidence>
<comment type="caution">
    <text evidence="5">The sequence shown here is derived from an EMBL/GenBank/DDBJ whole genome shotgun (WGS) entry which is preliminary data.</text>
</comment>
<organism evidence="5 6">
    <name type="scientific">Clostridium thailandense</name>
    <dbReference type="NCBI Taxonomy" id="2794346"/>
    <lineage>
        <taxon>Bacteria</taxon>
        <taxon>Bacillati</taxon>
        <taxon>Bacillota</taxon>
        <taxon>Clostridia</taxon>
        <taxon>Eubacteriales</taxon>
        <taxon>Clostridiaceae</taxon>
        <taxon>Clostridium</taxon>
    </lineage>
</organism>
<sequence>MLNKKNCFILLCSLLFSFLFMQSKVLASSTIRLAGNDRYETSVKTSQDSWNQSDYVVLVSGENFPDGLSAAPLARKYDAPILLTQKEKLNNVVLNEIQRLQTKNVFIVGGTGVISKNIEDTLNSLKISCTRLQGQDRYETSIKVAELIGTKNGAFISSGENFPDALSASSIAASKQMPILFSASNSLPSSVKDYIDANNINNFYVTGGTGVISDAALSGLNNVKRLSGIDRYSTNLSIINEFSKDINFSNVYFASGENFPDALSASAAAAKNSSPILLANGAYTRAKSIIDANSQAISTIKILGGTSIIPDSLLQKIFEPSKAVLGYSTHYYDGDNSSYNSIVNNSSLLDEIATDTYYIDGYGNMNGTAPSDQINYANKNNISTLAMISNNFDGNVSKTLLESSVNRKNLINNIVSALKTNNYKGVNIDIEGAYYYDRDYFTTFMSELYNTLHPQGFEVTVAVPSKTLDSTSDNWTGSYDYAAISKYADKIVIMTYDEHWAGGSPGPIASINWVKSVVNYALSVIPKEKIMLGIASYGYDWPSTGQKAEAYSMRELYNLVSQYNVSIKWSDSAKSPYFNYTDNSGVYHTVWFENSTSIGYKLDIVNDYNLPGVAIWRLGLENNDFWTTIALKLNK</sequence>
<dbReference type="Pfam" id="PF04122">
    <property type="entry name" value="CW_binding_2"/>
    <property type="match status" value="3"/>
</dbReference>
<dbReference type="CDD" id="cd02874">
    <property type="entry name" value="GH18_CFLE_spore_hydrolase"/>
    <property type="match status" value="1"/>
</dbReference>
<feature type="domain" description="GH18" evidence="4">
    <location>
        <begin position="322"/>
        <end position="635"/>
    </location>
</feature>
<dbReference type="GO" id="GO:0008061">
    <property type="term" value="F:chitin binding"/>
    <property type="evidence" value="ECO:0007669"/>
    <property type="project" value="InterPro"/>
</dbReference>
<keyword evidence="3" id="KW-0732">Signal</keyword>
<feature type="signal peptide" evidence="3">
    <location>
        <begin position="1"/>
        <end position="27"/>
    </location>
</feature>
<dbReference type="Proteomes" id="UP000694308">
    <property type="component" value="Unassembled WGS sequence"/>
</dbReference>
<dbReference type="Pfam" id="PF00704">
    <property type="entry name" value="Glyco_hydro_18"/>
    <property type="match status" value="1"/>
</dbReference>
<evidence type="ECO:0000256" key="2">
    <source>
        <dbReference type="ARBA" id="ARBA00023295"/>
    </source>
</evidence>
<keyword evidence="2" id="KW-0326">Glycosidase</keyword>
<proteinExistence type="predicted"/>
<dbReference type="GO" id="GO:0005975">
    <property type="term" value="P:carbohydrate metabolic process"/>
    <property type="evidence" value="ECO:0007669"/>
    <property type="project" value="InterPro"/>
</dbReference>
<evidence type="ECO:0000313" key="5">
    <source>
        <dbReference type="EMBL" id="MBV7276484.1"/>
    </source>
</evidence>
<dbReference type="PANTHER" id="PTHR46066">
    <property type="entry name" value="CHITINASE DOMAIN-CONTAINING PROTEIN 1 FAMILY MEMBER"/>
    <property type="match status" value="1"/>
</dbReference>
<evidence type="ECO:0000256" key="1">
    <source>
        <dbReference type="ARBA" id="ARBA00022801"/>
    </source>
</evidence>
<protein>
    <submittedName>
        <fullName evidence="5">Cell wall-binding repeat-containing protein</fullName>
    </submittedName>
</protein>
<dbReference type="PANTHER" id="PTHR46066:SF2">
    <property type="entry name" value="CHITINASE DOMAIN-CONTAINING PROTEIN 1"/>
    <property type="match status" value="1"/>
</dbReference>
<dbReference type="EMBL" id="JAEEGC010000180">
    <property type="protein sequence ID" value="MBV7276484.1"/>
    <property type="molecule type" value="Genomic_DNA"/>
</dbReference>
<reference evidence="5" key="1">
    <citation type="submission" date="2020-12" db="EMBL/GenBank/DDBJ databases">
        <title>Clostridium thailandense sp. nov., a novel acetogenic bacterium isolated from peat land soil in Thailand.</title>
        <authorList>
            <person name="Chaikitkaew S."/>
            <person name="Birkeland N.K."/>
        </authorList>
    </citation>
    <scope>NUCLEOTIDE SEQUENCE</scope>
    <source>
        <strain evidence="5">PL3</strain>
    </source>
</reference>
<dbReference type="GO" id="GO:0016798">
    <property type="term" value="F:hydrolase activity, acting on glycosyl bonds"/>
    <property type="evidence" value="ECO:0007669"/>
    <property type="project" value="UniProtKB-KW"/>
</dbReference>
<keyword evidence="6" id="KW-1185">Reference proteome</keyword>
<dbReference type="SMART" id="SM00636">
    <property type="entry name" value="Glyco_18"/>
    <property type="match status" value="1"/>
</dbReference>
<dbReference type="AlphaFoldDB" id="A0A949X4H1"/>
<dbReference type="PROSITE" id="PS51910">
    <property type="entry name" value="GH18_2"/>
    <property type="match status" value="1"/>
</dbReference>